<feature type="transmembrane region" description="Helical" evidence="9">
    <location>
        <begin position="65"/>
        <end position="88"/>
    </location>
</feature>
<dbReference type="InterPro" id="IPR003609">
    <property type="entry name" value="Pan_app"/>
</dbReference>
<dbReference type="InterPro" id="IPR043504">
    <property type="entry name" value="Peptidase_S1_PA_chymotrypsin"/>
</dbReference>
<protein>
    <recommendedName>
        <fullName evidence="15">Trypsin</fullName>
    </recommendedName>
</protein>
<evidence type="ECO:0000256" key="1">
    <source>
        <dbReference type="ARBA" id="ARBA00022670"/>
    </source>
</evidence>
<dbReference type="EMBL" id="KL367612">
    <property type="protein sequence ID" value="KFD61755.1"/>
    <property type="molecule type" value="Genomic_DNA"/>
</dbReference>
<evidence type="ECO:0000313" key="14">
    <source>
        <dbReference type="Proteomes" id="UP000030764"/>
    </source>
</evidence>
<gene>
    <name evidence="12" type="ORF">M513_03237</name>
    <name evidence="13" type="ORF">M514_03237</name>
</gene>
<proteinExistence type="predicted"/>
<dbReference type="SUPFAM" id="SSF57414">
    <property type="entry name" value="Hairpin loop containing domain-like"/>
    <property type="match status" value="1"/>
</dbReference>
<keyword evidence="6" id="KW-1015">Disulfide bond</keyword>
<name>A0A085MX09_9BILA</name>
<dbReference type="InterPro" id="IPR033116">
    <property type="entry name" value="TRYPSIN_SER"/>
</dbReference>
<dbReference type="FunFam" id="2.40.10.10:FF:000003">
    <property type="entry name" value="Transmembrane serine protease 3"/>
    <property type="match status" value="1"/>
</dbReference>
<dbReference type="PROSITE" id="PS50240">
    <property type="entry name" value="TRYPSIN_DOM"/>
    <property type="match status" value="1"/>
</dbReference>
<feature type="domain" description="Peptidase S1" evidence="10">
    <location>
        <begin position="464"/>
        <end position="709"/>
    </location>
</feature>
<dbReference type="Pfam" id="PF00024">
    <property type="entry name" value="PAN_1"/>
    <property type="match status" value="1"/>
</dbReference>
<dbReference type="GO" id="GO:0004252">
    <property type="term" value="F:serine-type endopeptidase activity"/>
    <property type="evidence" value="ECO:0007669"/>
    <property type="project" value="InterPro"/>
</dbReference>
<keyword evidence="5 7" id="KW-0720">Serine protease</keyword>
<dbReference type="SMART" id="SM00020">
    <property type="entry name" value="Tryp_SPc"/>
    <property type="match status" value="1"/>
</dbReference>
<keyword evidence="2" id="KW-0356">Hemostasis</keyword>
<sequence>MGELKLQPDSLGVEIDHYKGGYKICEFREEGVNAKDELYLFRCSAEKFCCGRECCLHEPEVLPLWALILLLLLLLLFILCILGAMVYLCKRRRSKDKLTASKVTNREKSSYANLERNGRAGETQALVNHAKPDLSSVIDFESSVGREPSSEPCSSDHTQVMQLTSNSTINDDTMDSRRHGLIVDKEGRQSERSATPTGCPIKESFERPPTPIAVTYHNDSELGQEQRPMVRHLKVEEKKAQLVYYTPSVGKLPQPTVALLKQSINASEGEMTLLRLEQQRMVHFAVPQVAFQLLSFIIISFFYYVDADKFPLWPGLFPQTKTMSPDITMTLAEKLLNCDSYEEPGRFLKGANPVVTARNTQSLQSCLSLCWAMRTGFDCRSVNYNSRTKRCDILAYLPATLPLSQQEIVRQRYSSFAIPKHCSDPTHSTPTPPAVQTLPPIKSYSNCGTSWYKPFVNPPFLNRIIGGIDSRPHSLPWSVSVQSHRQHQCGGTLIQFDPNVMMTDLVLTAAHCVLEENDVLRPFHEMNVQIGAHRLSMYETGQQNVRVKRMIAHKSYNFSNPHSDIAVIQLEYPVQFSKTIQPICLPPEGEKAEVGETCLVAGWGYLKADTHFNDHLMQVYVPFLDINECAKNDSYGQKVYKEIMLCAGYMDGGRDACQGDSGGALVCKDGNYWVQKGVVSFGEGCGDKKKPGIYTNVGAFRSWLDETIAELGKTRSFAS</sequence>
<keyword evidence="9" id="KW-0472">Membrane</keyword>
<dbReference type="PROSITE" id="PS50948">
    <property type="entry name" value="PAN"/>
    <property type="match status" value="1"/>
</dbReference>
<dbReference type="PRINTS" id="PR00722">
    <property type="entry name" value="CHYMOTRYPSIN"/>
</dbReference>
<evidence type="ECO:0000259" key="11">
    <source>
        <dbReference type="PROSITE" id="PS50948"/>
    </source>
</evidence>
<dbReference type="PANTHER" id="PTHR24252:SF7">
    <property type="entry name" value="HYALIN"/>
    <property type="match status" value="1"/>
</dbReference>
<accession>A0A085MX09</accession>
<keyword evidence="9" id="KW-0812">Transmembrane</keyword>
<keyword evidence="9" id="KW-1133">Transmembrane helix</keyword>
<evidence type="ECO:0000256" key="3">
    <source>
        <dbReference type="ARBA" id="ARBA00022737"/>
    </source>
</evidence>
<evidence type="ECO:0000313" key="12">
    <source>
        <dbReference type="EMBL" id="KFD55798.1"/>
    </source>
</evidence>
<dbReference type="GO" id="GO:0006508">
    <property type="term" value="P:proteolysis"/>
    <property type="evidence" value="ECO:0007669"/>
    <property type="project" value="UniProtKB-KW"/>
</dbReference>
<evidence type="ECO:0000256" key="5">
    <source>
        <dbReference type="ARBA" id="ARBA00022825"/>
    </source>
</evidence>
<dbReference type="Gene3D" id="3.50.4.10">
    <property type="entry name" value="Hepatocyte Growth Factor"/>
    <property type="match status" value="1"/>
</dbReference>
<evidence type="ECO:0000256" key="2">
    <source>
        <dbReference type="ARBA" id="ARBA00022696"/>
    </source>
</evidence>
<dbReference type="CDD" id="cd01099">
    <property type="entry name" value="PAN_AP_HGF"/>
    <property type="match status" value="1"/>
</dbReference>
<feature type="domain" description="Apple" evidence="11">
    <location>
        <begin position="338"/>
        <end position="422"/>
    </location>
</feature>
<evidence type="ECO:0000256" key="9">
    <source>
        <dbReference type="SAM" id="Phobius"/>
    </source>
</evidence>
<dbReference type="CDD" id="cd00190">
    <property type="entry name" value="Tryp_SPc"/>
    <property type="match status" value="1"/>
</dbReference>
<dbReference type="AlphaFoldDB" id="A0A085MX09"/>
<evidence type="ECO:0000256" key="6">
    <source>
        <dbReference type="ARBA" id="ARBA00023157"/>
    </source>
</evidence>
<dbReference type="PROSITE" id="PS00135">
    <property type="entry name" value="TRYPSIN_SER"/>
    <property type="match status" value="1"/>
</dbReference>
<keyword evidence="3" id="KW-0677">Repeat</keyword>
<feature type="transmembrane region" description="Helical" evidence="9">
    <location>
        <begin position="281"/>
        <end position="305"/>
    </location>
</feature>
<dbReference type="SUPFAM" id="SSF50494">
    <property type="entry name" value="Trypsin-like serine proteases"/>
    <property type="match status" value="1"/>
</dbReference>
<evidence type="ECO:0000259" key="10">
    <source>
        <dbReference type="PROSITE" id="PS50240"/>
    </source>
</evidence>
<evidence type="ECO:0000313" key="13">
    <source>
        <dbReference type="EMBL" id="KFD61755.1"/>
    </source>
</evidence>
<evidence type="ECO:0008006" key="15">
    <source>
        <dbReference type="Google" id="ProtNLM"/>
    </source>
</evidence>
<evidence type="ECO:0000256" key="7">
    <source>
        <dbReference type="RuleBase" id="RU363034"/>
    </source>
</evidence>
<keyword evidence="1 7" id="KW-0645">Protease</keyword>
<dbReference type="InterPro" id="IPR009003">
    <property type="entry name" value="Peptidase_S1_PA"/>
</dbReference>
<dbReference type="InterPro" id="IPR001254">
    <property type="entry name" value="Trypsin_dom"/>
</dbReference>
<dbReference type="EMBL" id="KL363197">
    <property type="protein sequence ID" value="KFD55798.1"/>
    <property type="molecule type" value="Genomic_DNA"/>
</dbReference>
<dbReference type="Pfam" id="PF00089">
    <property type="entry name" value="Trypsin"/>
    <property type="match status" value="1"/>
</dbReference>
<evidence type="ECO:0000256" key="8">
    <source>
        <dbReference type="SAM" id="MobiDB-lite"/>
    </source>
</evidence>
<dbReference type="Gene3D" id="2.40.10.10">
    <property type="entry name" value="Trypsin-like serine proteases"/>
    <property type="match status" value="1"/>
</dbReference>
<dbReference type="InterPro" id="IPR001314">
    <property type="entry name" value="Peptidase_S1A"/>
</dbReference>
<organism evidence="13">
    <name type="scientific">Trichuris suis</name>
    <name type="common">pig whipworm</name>
    <dbReference type="NCBI Taxonomy" id="68888"/>
    <lineage>
        <taxon>Eukaryota</taxon>
        <taxon>Metazoa</taxon>
        <taxon>Ecdysozoa</taxon>
        <taxon>Nematoda</taxon>
        <taxon>Enoplea</taxon>
        <taxon>Dorylaimia</taxon>
        <taxon>Trichinellida</taxon>
        <taxon>Trichuridae</taxon>
        <taxon>Trichuris</taxon>
    </lineage>
</organism>
<reference evidence="13 14" key="1">
    <citation type="journal article" date="2014" name="Nat. Genet.">
        <title>Genome and transcriptome of the porcine whipworm Trichuris suis.</title>
        <authorList>
            <person name="Jex A.R."/>
            <person name="Nejsum P."/>
            <person name="Schwarz E.M."/>
            <person name="Hu L."/>
            <person name="Young N.D."/>
            <person name="Hall R.S."/>
            <person name="Korhonen P.K."/>
            <person name="Liao S."/>
            <person name="Thamsborg S."/>
            <person name="Xia J."/>
            <person name="Xu P."/>
            <person name="Wang S."/>
            <person name="Scheerlinck J.P."/>
            <person name="Hofmann A."/>
            <person name="Sternberg P.W."/>
            <person name="Wang J."/>
            <person name="Gasser R.B."/>
        </authorList>
    </citation>
    <scope>NUCLEOTIDE SEQUENCE [LARGE SCALE GENOMIC DNA]</scope>
    <source>
        <strain evidence="13">DCEP-RM93F</strain>
        <strain evidence="12">DCEP-RM93M</strain>
    </source>
</reference>
<dbReference type="PANTHER" id="PTHR24252">
    <property type="entry name" value="ACROSIN-RELATED"/>
    <property type="match status" value="1"/>
</dbReference>
<dbReference type="Proteomes" id="UP000030764">
    <property type="component" value="Unassembled WGS sequence"/>
</dbReference>
<keyword evidence="4 7" id="KW-0378">Hydrolase</keyword>
<dbReference type="GO" id="GO:0007599">
    <property type="term" value="P:hemostasis"/>
    <property type="evidence" value="ECO:0007669"/>
    <property type="project" value="UniProtKB-KW"/>
</dbReference>
<dbReference type="InterPro" id="IPR018114">
    <property type="entry name" value="TRYPSIN_HIS"/>
</dbReference>
<feature type="region of interest" description="Disordered" evidence="8">
    <location>
        <begin position="187"/>
        <end position="209"/>
    </location>
</feature>
<dbReference type="Proteomes" id="UP000030758">
    <property type="component" value="Unassembled WGS sequence"/>
</dbReference>
<dbReference type="PROSITE" id="PS00134">
    <property type="entry name" value="TRYPSIN_HIS"/>
    <property type="match status" value="1"/>
</dbReference>
<keyword evidence="14" id="KW-1185">Reference proteome</keyword>
<evidence type="ECO:0000256" key="4">
    <source>
        <dbReference type="ARBA" id="ARBA00022801"/>
    </source>
</evidence>